<reference evidence="2 3" key="1">
    <citation type="submission" date="2016-03" db="EMBL/GenBank/DDBJ databases">
        <title>EvidentialGene: Evidence-directed Construction of Genes on Genomes.</title>
        <authorList>
            <person name="Gilbert D.G."/>
            <person name="Choi J.-H."/>
            <person name="Mockaitis K."/>
            <person name="Colbourne J."/>
            <person name="Pfrender M."/>
        </authorList>
    </citation>
    <scope>NUCLEOTIDE SEQUENCE [LARGE SCALE GENOMIC DNA]</scope>
    <source>
        <strain evidence="2 3">Xinb3</strain>
        <tissue evidence="2">Complete organism</tissue>
    </source>
</reference>
<name>A0A164H566_9CRUS</name>
<dbReference type="AlphaFoldDB" id="A0A164H566"/>
<comment type="caution">
    <text evidence="2">The sequence shown here is derived from an EMBL/GenBank/DDBJ whole genome shotgun (WGS) entry which is preliminary data.</text>
</comment>
<evidence type="ECO:0000313" key="2">
    <source>
        <dbReference type="EMBL" id="KZR99721.1"/>
    </source>
</evidence>
<feature type="compositionally biased region" description="Basic residues" evidence="1">
    <location>
        <begin position="20"/>
        <end position="33"/>
    </location>
</feature>
<feature type="non-terminal residue" evidence="2">
    <location>
        <position position="40"/>
    </location>
</feature>
<accession>A0A164H566</accession>
<evidence type="ECO:0000313" key="3">
    <source>
        <dbReference type="Proteomes" id="UP000076858"/>
    </source>
</evidence>
<sequence>MIEASTFASLNTYEEERSRSLFKRQHDARHKRAQSNIYPI</sequence>
<dbReference type="Proteomes" id="UP000076858">
    <property type="component" value="Unassembled WGS sequence"/>
</dbReference>
<keyword evidence="3" id="KW-1185">Reference proteome</keyword>
<organism evidence="2 3">
    <name type="scientific">Daphnia magna</name>
    <dbReference type="NCBI Taxonomy" id="35525"/>
    <lineage>
        <taxon>Eukaryota</taxon>
        <taxon>Metazoa</taxon>
        <taxon>Ecdysozoa</taxon>
        <taxon>Arthropoda</taxon>
        <taxon>Crustacea</taxon>
        <taxon>Branchiopoda</taxon>
        <taxon>Diplostraca</taxon>
        <taxon>Cladocera</taxon>
        <taxon>Anomopoda</taxon>
        <taxon>Daphniidae</taxon>
        <taxon>Daphnia</taxon>
    </lineage>
</organism>
<gene>
    <name evidence="2" type="ORF">APZ42_004306</name>
</gene>
<proteinExistence type="predicted"/>
<protein>
    <submittedName>
        <fullName evidence="2">Uncharacterized protein</fullName>
    </submittedName>
</protein>
<feature type="region of interest" description="Disordered" evidence="1">
    <location>
        <begin position="18"/>
        <end position="40"/>
    </location>
</feature>
<dbReference type="EMBL" id="LRGB01012835">
    <property type="protein sequence ID" value="KZR99721.1"/>
    <property type="molecule type" value="Genomic_DNA"/>
</dbReference>
<evidence type="ECO:0000256" key="1">
    <source>
        <dbReference type="SAM" id="MobiDB-lite"/>
    </source>
</evidence>